<dbReference type="InterPro" id="IPR001304">
    <property type="entry name" value="C-type_lectin-like"/>
</dbReference>
<dbReference type="PANTHER" id="PTHR22803">
    <property type="entry name" value="MANNOSE, PHOSPHOLIPASE, LECTIN RECEPTOR RELATED"/>
    <property type="match status" value="1"/>
</dbReference>
<dbReference type="CDD" id="cd00037">
    <property type="entry name" value="CLECT"/>
    <property type="match status" value="1"/>
</dbReference>
<feature type="non-terminal residue" evidence="3">
    <location>
        <position position="103"/>
    </location>
</feature>
<feature type="non-terminal residue" evidence="3">
    <location>
        <position position="1"/>
    </location>
</feature>
<evidence type="ECO:0000313" key="4">
    <source>
        <dbReference type="Proteomes" id="UP001205998"/>
    </source>
</evidence>
<protein>
    <submittedName>
        <fullName evidence="3">Ladderlectin</fullName>
    </submittedName>
</protein>
<dbReference type="AlphaFoldDB" id="A0AAD5AV47"/>
<gene>
    <name evidence="3" type="ORF">C0J50_18271</name>
</gene>
<dbReference type="EMBL" id="MU551626">
    <property type="protein sequence ID" value="KAI5622209.1"/>
    <property type="molecule type" value="Genomic_DNA"/>
</dbReference>
<dbReference type="InterPro" id="IPR016187">
    <property type="entry name" value="CTDL_fold"/>
</dbReference>
<evidence type="ECO:0000259" key="2">
    <source>
        <dbReference type="PROSITE" id="PS50041"/>
    </source>
</evidence>
<dbReference type="PROSITE" id="PS00615">
    <property type="entry name" value="C_TYPE_LECTIN_1"/>
    <property type="match status" value="1"/>
</dbReference>
<feature type="domain" description="C-type lectin" evidence="2">
    <location>
        <begin position="1"/>
        <end position="100"/>
    </location>
</feature>
<reference evidence="3" key="1">
    <citation type="submission" date="2018-07" db="EMBL/GenBank/DDBJ databases">
        <title>Comparative genomics of catfishes provides insights into carnivory and benthic adaptation.</title>
        <authorList>
            <person name="Zhang Y."/>
            <person name="Wang D."/>
            <person name="Peng Z."/>
            <person name="Zheng S."/>
            <person name="Shao F."/>
            <person name="Tao W."/>
        </authorList>
    </citation>
    <scope>NUCLEOTIDE SEQUENCE</scope>
    <source>
        <strain evidence="3">Chongqing</strain>
    </source>
</reference>
<comment type="caution">
    <text evidence="3">The sequence shown here is derived from an EMBL/GenBank/DDBJ whole genome shotgun (WGS) entry which is preliminary data.</text>
</comment>
<dbReference type="Pfam" id="PF00059">
    <property type="entry name" value="Lectin_C"/>
    <property type="match status" value="1"/>
</dbReference>
<dbReference type="SUPFAM" id="SSF56436">
    <property type="entry name" value="C-type lectin-like"/>
    <property type="match status" value="1"/>
</dbReference>
<dbReference type="PRINTS" id="PR01504">
    <property type="entry name" value="PNCREATITSAP"/>
</dbReference>
<organism evidence="3 4">
    <name type="scientific">Silurus asotus</name>
    <name type="common">Amur catfish</name>
    <name type="synonym">Parasilurus asotus</name>
    <dbReference type="NCBI Taxonomy" id="30991"/>
    <lineage>
        <taxon>Eukaryota</taxon>
        <taxon>Metazoa</taxon>
        <taxon>Chordata</taxon>
        <taxon>Craniata</taxon>
        <taxon>Vertebrata</taxon>
        <taxon>Euteleostomi</taxon>
        <taxon>Actinopterygii</taxon>
        <taxon>Neopterygii</taxon>
        <taxon>Teleostei</taxon>
        <taxon>Ostariophysi</taxon>
        <taxon>Siluriformes</taxon>
        <taxon>Siluridae</taxon>
        <taxon>Silurus</taxon>
    </lineage>
</organism>
<dbReference type="InterPro" id="IPR016186">
    <property type="entry name" value="C-type_lectin-like/link_sf"/>
</dbReference>
<name>A0AAD5AV47_SILAS</name>
<evidence type="ECO:0000313" key="3">
    <source>
        <dbReference type="EMBL" id="KAI5622209.1"/>
    </source>
</evidence>
<proteinExistence type="predicted"/>
<dbReference type="Proteomes" id="UP001205998">
    <property type="component" value="Unassembled WGS sequence"/>
</dbReference>
<evidence type="ECO:0000256" key="1">
    <source>
        <dbReference type="ARBA" id="ARBA00023157"/>
    </source>
</evidence>
<dbReference type="Gene3D" id="3.10.100.10">
    <property type="entry name" value="Mannose-Binding Protein A, subunit A"/>
    <property type="match status" value="1"/>
</dbReference>
<accession>A0AAD5AV47</accession>
<keyword evidence="1" id="KW-1015">Disulfide bond</keyword>
<dbReference type="InterPro" id="IPR018378">
    <property type="entry name" value="C-type_lectin_CS"/>
</dbReference>
<keyword evidence="4" id="KW-1185">Reference proteome</keyword>
<dbReference type="SMART" id="SM00034">
    <property type="entry name" value="CLECT"/>
    <property type="match status" value="1"/>
</dbReference>
<dbReference type="InterPro" id="IPR050111">
    <property type="entry name" value="C-type_lectin/snaclec_domain"/>
</dbReference>
<dbReference type="PROSITE" id="PS50041">
    <property type="entry name" value="C_TYPE_LECTIN_2"/>
    <property type="match status" value="1"/>
</dbReference>
<sequence length="103" mass="11996">QHCLNLGGNLVSIRSEDEYQHVKSVIRAQDPSESETWIGLSCCEKERTWLWSDGTKLTYTKWNPQEPNYMPRECCAHMNYGSQKDWNDIPCDHLNAFVCTKKT</sequence>